<accession>A0ACB7IMS0</accession>
<evidence type="ECO:0000313" key="1">
    <source>
        <dbReference type="EMBL" id="KAG9219507.1"/>
    </source>
</evidence>
<evidence type="ECO:0000313" key="2">
    <source>
        <dbReference type="Proteomes" id="UP000824881"/>
    </source>
</evidence>
<keyword evidence="2" id="KW-1185">Reference proteome</keyword>
<comment type="caution">
    <text evidence="1">The sequence shown here is derived from an EMBL/GenBank/DDBJ whole genome shotgun (WGS) entry which is preliminary data.</text>
</comment>
<gene>
    <name evidence="1" type="ORF">CCMSSC00406_0005401</name>
</gene>
<protein>
    <submittedName>
        <fullName evidence="1">Uncharacterized protein</fullName>
    </submittedName>
</protein>
<organism evidence="1 2">
    <name type="scientific">Pleurotus cornucopiae</name>
    <name type="common">Cornucopia mushroom</name>
    <dbReference type="NCBI Taxonomy" id="5321"/>
    <lineage>
        <taxon>Eukaryota</taxon>
        <taxon>Fungi</taxon>
        <taxon>Dikarya</taxon>
        <taxon>Basidiomycota</taxon>
        <taxon>Agaricomycotina</taxon>
        <taxon>Agaricomycetes</taxon>
        <taxon>Agaricomycetidae</taxon>
        <taxon>Agaricales</taxon>
        <taxon>Pleurotineae</taxon>
        <taxon>Pleurotaceae</taxon>
        <taxon>Pleurotus</taxon>
    </lineage>
</organism>
<sequence length="583" mass="65685">MAPRAGPRIHRLPQRLDYTLIPAPLDLSLPLVAEKSALPAIIVTPSSPTTPHDYSIAFLAPPEKPSLKQRLTTFAAPLKGPFILKARTMLLIVIVIFVLVCHVVTHSLAFRRPHLEFSVQGTDGHLVENAPFNWFGFRSLWSDEEARSPFNVSHPTAIQTSLLDRASFAKFDPSGRYLATGKLDGSSSIWDLETRSAIRLLDGHVKAVTSVDWSRYSRYLLTSSRDWNVIIWDLASPFDPPQRHTTIRFDAPVVSASFHPRNSNIVLALLSTGDAFVADLRKEHRSRMELCEVYDEADESTKPRSAMTVARFDPTGKYIFIGTAAGSVLVFNSRTKAMVARHKISGAGAMRGFDFSKGGRRLVTNSSDRALRHFNLPIYPSPSSASDPLEYLDQELKPIYQFNDPINKTAWHTMSYSPEGQWLAGGAADHATHKIYIWDIVNDGQFVCTLDGGREPLIHLHWHPRKSVIASTTNQGNILIWHCPIPERWGAFAGGFEEVDENVEYHEREDEFDIEDEAETTRRKMKREEEKVDIDGFDDPLMQQTTPVVAPKDDEDVAWADDEPDDDKPEWKMAIIMVEEDYL</sequence>
<dbReference type="Proteomes" id="UP000824881">
    <property type="component" value="Unassembled WGS sequence"/>
</dbReference>
<dbReference type="EMBL" id="WQMT02000009">
    <property type="protein sequence ID" value="KAG9219507.1"/>
    <property type="molecule type" value="Genomic_DNA"/>
</dbReference>
<reference evidence="1 2" key="1">
    <citation type="journal article" date="2021" name="Appl. Environ. Microbiol.">
        <title>Genetic linkage and physical mapping for an oyster mushroom Pleurotus cornucopiae and QTL analysis for the trait cap color.</title>
        <authorList>
            <person name="Zhang Y."/>
            <person name="Gao W."/>
            <person name="Sonnenberg A."/>
            <person name="Chen Q."/>
            <person name="Zhang J."/>
            <person name="Huang C."/>
        </authorList>
    </citation>
    <scope>NUCLEOTIDE SEQUENCE [LARGE SCALE GENOMIC DNA]</scope>
    <source>
        <strain evidence="1">CCMSSC00406</strain>
    </source>
</reference>
<name>A0ACB7IMS0_PLECO</name>
<proteinExistence type="predicted"/>